<reference evidence="1" key="1">
    <citation type="journal article" date="2014" name="Int. J. Syst. Evol. Microbiol.">
        <title>Complete genome of a new Firmicutes species belonging to the dominant human colonic microbiota ('Ruminococcus bicirculans') reveals two chromosomes and a selective capacity to utilize plant glucans.</title>
        <authorList>
            <consortium name="NISC Comparative Sequencing Program"/>
            <person name="Wegmann U."/>
            <person name="Louis P."/>
            <person name="Goesmann A."/>
            <person name="Henrissat B."/>
            <person name="Duncan S.H."/>
            <person name="Flint H.J."/>
        </authorList>
    </citation>
    <scope>NUCLEOTIDE SEQUENCE</scope>
    <source>
        <strain evidence="1">CCM 8490</strain>
    </source>
</reference>
<dbReference type="AlphaFoldDB" id="A0A420DAN3"/>
<evidence type="ECO:0000313" key="4">
    <source>
        <dbReference type="Proteomes" id="UP000658202"/>
    </source>
</evidence>
<evidence type="ECO:0000313" key="1">
    <source>
        <dbReference type="EMBL" id="GGG49568.1"/>
    </source>
</evidence>
<evidence type="ECO:0000313" key="3">
    <source>
        <dbReference type="Proteomes" id="UP000285906"/>
    </source>
</evidence>
<protein>
    <submittedName>
        <fullName evidence="2">Uncharacterized protein</fullName>
    </submittedName>
</protein>
<proteinExistence type="predicted"/>
<dbReference type="RefSeq" id="WP_120213153.1">
    <property type="nucleotide sequence ID" value="NZ_BMCW01000001.1"/>
</dbReference>
<dbReference type="EMBL" id="BMCW01000001">
    <property type="protein sequence ID" value="GGG49568.1"/>
    <property type="molecule type" value="Genomic_DNA"/>
</dbReference>
<comment type="caution">
    <text evidence="2">The sequence shown here is derived from an EMBL/GenBank/DDBJ whole genome shotgun (WGS) entry which is preliminary data.</text>
</comment>
<evidence type="ECO:0000313" key="2">
    <source>
        <dbReference type="EMBL" id="RKE88350.1"/>
    </source>
</evidence>
<keyword evidence="4" id="KW-1185">Reference proteome</keyword>
<gene>
    <name evidence="2" type="ORF">BXY58_1499</name>
    <name evidence="1" type="ORF">GCM10007332_08860</name>
</gene>
<dbReference type="EMBL" id="RAQH01000003">
    <property type="protein sequence ID" value="RKE88350.1"/>
    <property type="molecule type" value="Genomic_DNA"/>
</dbReference>
<organism evidence="2 3">
    <name type="scientific">Epilithonimonas arachidiradicis</name>
    <dbReference type="NCBI Taxonomy" id="1617282"/>
    <lineage>
        <taxon>Bacteria</taxon>
        <taxon>Pseudomonadati</taxon>
        <taxon>Bacteroidota</taxon>
        <taxon>Flavobacteriia</taxon>
        <taxon>Flavobacteriales</taxon>
        <taxon>Weeksellaceae</taxon>
        <taxon>Chryseobacterium group</taxon>
        <taxon>Epilithonimonas</taxon>
    </lineage>
</organism>
<name>A0A420DAN3_9FLAO</name>
<sequence>MDTNSTPQYRTNVNNQLRMKQDYIFAYSFGDGFTKYLFNCDLLIENSGKAYLYYSGFQLGSKYEILENIPETIWEFLKYLDLNPLPEDYYSFHYGLYLSDIGSQQIFINWNERLYYFFIEGVENVNFEVETEWKIKFSELQRFLLDFAKQKRKELIPEN</sequence>
<reference evidence="1" key="4">
    <citation type="submission" date="2024-05" db="EMBL/GenBank/DDBJ databases">
        <authorList>
            <person name="Sun Q."/>
            <person name="Sedlacek I."/>
        </authorList>
    </citation>
    <scope>NUCLEOTIDE SEQUENCE</scope>
    <source>
        <strain evidence="1">CCM 8490</strain>
    </source>
</reference>
<reference evidence="4" key="3">
    <citation type="journal article" date="2019" name="Int. J. Syst. Evol. Microbiol.">
        <title>The Global Catalogue of Microorganisms (GCM) 10K type strain sequencing project: providing services to taxonomists for standard genome sequencing and annotation.</title>
        <authorList>
            <consortium name="The Broad Institute Genomics Platform"/>
            <consortium name="The Broad Institute Genome Sequencing Center for Infectious Disease"/>
            <person name="Wu L."/>
            <person name="Ma J."/>
        </authorList>
    </citation>
    <scope>NUCLEOTIDE SEQUENCE [LARGE SCALE GENOMIC DNA]</scope>
    <source>
        <strain evidence="4">CCM 8490</strain>
    </source>
</reference>
<accession>A0A420DAN3</accession>
<dbReference type="OrthoDB" id="1260159at2"/>
<dbReference type="Proteomes" id="UP000285906">
    <property type="component" value="Unassembled WGS sequence"/>
</dbReference>
<dbReference type="Proteomes" id="UP000658202">
    <property type="component" value="Unassembled WGS sequence"/>
</dbReference>
<reference evidence="2 3" key="2">
    <citation type="submission" date="2018-09" db="EMBL/GenBank/DDBJ databases">
        <title>Genomic Encyclopedia of Archaeal and Bacterial Type Strains, Phase II (KMG-II): from individual species to whole genera.</title>
        <authorList>
            <person name="Goeker M."/>
        </authorList>
    </citation>
    <scope>NUCLEOTIDE SEQUENCE [LARGE SCALE GENOMIC DNA]</scope>
    <source>
        <strain evidence="2 3">DSM 27620</strain>
    </source>
</reference>